<gene>
    <name evidence="1" type="ORF">AO370_2010</name>
</gene>
<sequence>MPIYFYFDEFGELDAGNHHIITYFKPNVCWFCTTNITKVGRI</sequence>
<evidence type="ECO:0000313" key="2">
    <source>
        <dbReference type="Proteomes" id="UP000078295"/>
    </source>
</evidence>
<organism evidence="1 2">
    <name type="scientific">Moraxella catarrhalis</name>
    <name type="common">Branhamella catarrhalis</name>
    <dbReference type="NCBI Taxonomy" id="480"/>
    <lineage>
        <taxon>Bacteria</taxon>
        <taxon>Pseudomonadati</taxon>
        <taxon>Pseudomonadota</taxon>
        <taxon>Gammaproteobacteria</taxon>
        <taxon>Moraxellales</taxon>
        <taxon>Moraxellaceae</taxon>
        <taxon>Moraxella</taxon>
    </lineage>
</organism>
<dbReference type="EMBL" id="LXHQ01000052">
    <property type="protein sequence ID" value="OAV22559.1"/>
    <property type="molecule type" value="Genomic_DNA"/>
</dbReference>
<dbReference type="Proteomes" id="UP000078295">
    <property type="component" value="Unassembled WGS sequence"/>
</dbReference>
<accession>A0AB36DKH6</accession>
<dbReference type="AlphaFoldDB" id="A0AB36DKH6"/>
<evidence type="ECO:0000313" key="1">
    <source>
        <dbReference type="EMBL" id="OAV22559.1"/>
    </source>
</evidence>
<protein>
    <recommendedName>
        <fullName evidence="3">DUF3800 domain-containing protein</fullName>
    </recommendedName>
</protein>
<comment type="caution">
    <text evidence="1">The sequence shown here is derived from an EMBL/GenBank/DDBJ whole genome shotgun (WGS) entry which is preliminary data.</text>
</comment>
<evidence type="ECO:0008006" key="3">
    <source>
        <dbReference type="Google" id="ProtNLM"/>
    </source>
</evidence>
<reference evidence="1 2" key="1">
    <citation type="journal article" date="2016" name="Genome Biol. Evol.">
        <title>Comparative Genomic Analyses of the Moraxella catarrhalis Serosensitive and Seroresistant Lineages Demonstrate Their Independent Evolution.</title>
        <authorList>
            <person name="Earl J.P."/>
            <person name="de Vries S.P."/>
            <person name="Ahmed A."/>
            <person name="Powell E."/>
            <person name="Schultz M.P."/>
            <person name="Hermans P.W."/>
            <person name="Hill D.J."/>
            <person name="Zhou Z."/>
            <person name="Constantinidou C.I."/>
            <person name="Hu F.Z."/>
            <person name="Bootsma H.J."/>
            <person name="Ehrlich G.D."/>
        </authorList>
    </citation>
    <scope>NUCLEOTIDE SEQUENCE [LARGE SCALE GENOMIC DNA]</scope>
    <source>
        <strain evidence="1 2">F23</strain>
    </source>
</reference>
<proteinExistence type="predicted"/>
<name>A0AB36DKH6_MORCA</name>